<dbReference type="AlphaFoldDB" id="A0A3P7N3J6"/>
<evidence type="ECO:0000313" key="2">
    <source>
        <dbReference type="Proteomes" id="UP000281553"/>
    </source>
</evidence>
<sequence length="86" mass="10003">MRFGSTNYSYRRVYDLNNTPLPEVETQKDLKVWFTASLQPSLHCLKVAKSAMLSLYLIKRAFGKFDEVFFGKVFGTFVRPQLEFAI</sequence>
<reference evidence="1 2" key="1">
    <citation type="submission" date="2018-11" db="EMBL/GenBank/DDBJ databases">
        <authorList>
            <consortium name="Pathogen Informatics"/>
        </authorList>
    </citation>
    <scope>NUCLEOTIDE SEQUENCE [LARGE SCALE GENOMIC DNA]</scope>
</reference>
<proteinExistence type="predicted"/>
<protein>
    <submittedName>
        <fullName evidence="1">Uncharacterized protein</fullName>
    </submittedName>
</protein>
<gene>
    <name evidence="1" type="ORF">DILT_LOCUS15695</name>
</gene>
<evidence type="ECO:0000313" key="1">
    <source>
        <dbReference type="EMBL" id="VDN31173.1"/>
    </source>
</evidence>
<organism evidence="1 2">
    <name type="scientific">Dibothriocephalus latus</name>
    <name type="common">Fish tapeworm</name>
    <name type="synonym">Diphyllobothrium latum</name>
    <dbReference type="NCBI Taxonomy" id="60516"/>
    <lineage>
        <taxon>Eukaryota</taxon>
        <taxon>Metazoa</taxon>
        <taxon>Spiralia</taxon>
        <taxon>Lophotrochozoa</taxon>
        <taxon>Platyhelminthes</taxon>
        <taxon>Cestoda</taxon>
        <taxon>Eucestoda</taxon>
        <taxon>Diphyllobothriidea</taxon>
        <taxon>Diphyllobothriidae</taxon>
        <taxon>Dibothriocephalus</taxon>
    </lineage>
</organism>
<dbReference type="Proteomes" id="UP000281553">
    <property type="component" value="Unassembled WGS sequence"/>
</dbReference>
<accession>A0A3P7N3J6</accession>
<name>A0A3P7N3J6_DIBLA</name>
<keyword evidence="2" id="KW-1185">Reference proteome</keyword>
<dbReference type="EMBL" id="UYRU01080566">
    <property type="protein sequence ID" value="VDN31173.1"/>
    <property type="molecule type" value="Genomic_DNA"/>
</dbReference>